<evidence type="ECO:0000313" key="2">
    <source>
        <dbReference type="WBParaSite" id="ES5_v2.g7169.t1"/>
    </source>
</evidence>
<sequence length="299" mass="34139">MTILTSEVRASLEKTEEYEEIIKAVHDAEVSTMPEDDPNGNVNTLMGDAKPRWGPSHAGAKHLESMYSNGKRIQELICIGVSSILLISVTTLLITQFKITKFFSIIPAVILGIIAADFASGFVHWAADTWGTVDTFIGRTFIRSFRLHHVDPTAITRHDFIEVNADNFMLTIPKLSHICYQYATLSSMELDELLPTHFFWLFLGVYSALTNQIHKWSHTYFNLHPIIVTLQKAHIILPRHHHKLHHIAPHACNYCITTGWLNPLFDKIGFWRCLEFIITRTTGMKPRSDDMLWASKRSE</sequence>
<evidence type="ECO:0000313" key="1">
    <source>
        <dbReference type="Proteomes" id="UP000887579"/>
    </source>
</evidence>
<proteinExistence type="predicted"/>
<name>A0AC34GQZ9_9BILA</name>
<accession>A0AC34GQZ9</accession>
<organism evidence="1 2">
    <name type="scientific">Panagrolaimus sp. ES5</name>
    <dbReference type="NCBI Taxonomy" id="591445"/>
    <lineage>
        <taxon>Eukaryota</taxon>
        <taxon>Metazoa</taxon>
        <taxon>Ecdysozoa</taxon>
        <taxon>Nematoda</taxon>
        <taxon>Chromadorea</taxon>
        <taxon>Rhabditida</taxon>
        <taxon>Tylenchina</taxon>
        <taxon>Panagrolaimomorpha</taxon>
        <taxon>Panagrolaimoidea</taxon>
        <taxon>Panagrolaimidae</taxon>
        <taxon>Panagrolaimus</taxon>
    </lineage>
</organism>
<dbReference type="WBParaSite" id="ES5_v2.g7169.t1">
    <property type="protein sequence ID" value="ES5_v2.g7169.t1"/>
    <property type="gene ID" value="ES5_v2.g7169"/>
</dbReference>
<protein>
    <submittedName>
        <fullName evidence="2">Lipid desaturase domain-containing protein</fullName>
    </submittedName>
</protein>
<dbReference type="Proteomes" id="UP000887579">
    <property type="component" value="Unplaced"/>
</dbReference>
<reference evidence="2" key="1">
    <citation type="submission" date="2022-11" db="UniProtKB">
        <authorList>
            <consortium name="WormBaseParasite"/>
        </authorList>
    </citation>
    <scope>IDENTIFICATION</scope>
</reference>